<dbReference type="EMBL" id="AJSX01000007">
    <property type="protein sequence ID" value="EIJ71367.1"/>
    <property type="molecule type" value="Genomic_DNA"/>
</dbReference>
<protein>
    <submittedName>
        <fullName evidence="2">Opioid growth factor receptor conserved region domain protein</fullName>
    </submittedName>
</protein>
<evidence type="ECO:0000313" key="2">
    <source>
        <dbReference type="EMBL" id="EIJ71367.1"/>
    </source>
</evidence>
<name>I3DI24_9PAST</name>
<accession>I3DI24</accession>
<dbReference type="eggNOG" id="COG5533">
    <property type="taxonomic scope" value="Bacteria"/>
</dbReference>
<dbReference type="GO" id="GO:0140625">
    <property type="term" value="F:opioid growth factor receptor activity"/>
    <property type="evidence" value="ECO:0007669"/>
    <property type="project" value="InterPro"/>
</dbReference>
<dbReference type="InterPro" id="IPR006757">
    <property type="entry name" value="OGF_rcpt"/>
</dbReference>
<dbReference type="PANTHER" id="PTHR14015">
    <property type="entry name" value="OPIOID GROWTH FACTOR RECEPTOR OGFR ZETA-TYPE OPIOID RECEPTOR"/>
    <property type="match status" value="1"/>
</dbReference>
<reference evidence="2 3" key="1">
    <citation type="submission" date="2012-03" db="EMBL/GenBank/DDBJ databases">
        <authorList>
            <person name="Harkins D.M."/>
            <person name="Madupu R."/>
            <person name="Durkin A.S."/>
            <person name="Torralba M."/>
            <person name="Methe B."/>
            <person name="Sutton G.G."/>
            <person name="Nelson K.E."/>
        </authorList>
    </citation>
    <scope>NUCLEOTIDE SEQUENCE [LARGE SCALE GENOMIC DNA]</scope>
    <source>
        <strain evidence="2 3">CCUG 2042</strain>
    </source>
</reference>
<keyword evidence="3" id="KW-1185">Reference proteome</keyword>
<evidence type="ECO:0000313" key="3">
    <source>
        <dbReference type="Proteomes" id="UP000006457"/>
    </source>
</evidence>
<evidence type="ECO:0000259" key="1">
    <source>
        <dbReference type="Pfam" id="PF04664"/>
    </source>
</evidence>
<dbReference type="InterPro" id="IPR039574">
    <property type="entry name" value="OGFr"/>
</dbReference>
<dbReference type="RefSeq" id="WP_005758806.1">
    <property type="nucleotide sequence ID" value="NZ_AJSX01000007.1"/>
</dbReference>
<gene>
    <name evidence="2" type="ORF">HMPREF1052_0253</name>
</gene>
<dbReference type="Proteomes" id="UP000006457">
    <property type="component" value="Unassembled WGS sequence"/>
</dbReference>
<keyword evidence="2" id="KW-0675">Receptor</keyword>
<dbReference type="PANTHER" id="PTHR14015:SF2">
    <property type="entry name" value="OPIOID GROWTH FACTOR RECEPTOR (OGFR) CONSERVED DOMAIN-CONTAINING PROTEIN"/>
    <property type="match status" value="1"/>
</dbReference>
<proteinExistence type="predicted"/>
<dbReference type="GO" id="GO:0016020">
    <property type="term" value="C:membrane"/>
    <property type="evidence" value="ECO:0007669"/>
    <property type="project" value="InterPro"/>
</dbReference>
<dbReference type="PATRIC" id="fig|1095749.3.peg.488"/>
<dbReference type="AlphaFoldDB" id="I3DI24"/>
<sequence length="133" mass="15772">MNNFSPLLNFYLDQIPDDHGRFISDIWQFSIFRLEDTHNYIQWIFPLETPSRFHPAPTLTKQDCLDFSNSELLKTNMQKSLDVMLNFWGLTPDGLEITAQKPLTQHEYPWLKPNNHNQLRIPEPFIPLQFVGR</sequence>
<dbReference type="Pfam" id="PF04664">
    <property type="entry name" value="OGFr_N"/>
    <property type="match status" value="1"/>
</dbReference>
<organism evidence="2 3">
    <name type="scientific">Pasteurella bettyae CCUG 2042</name>
    <dbReference type="NCBI Taxonomy" id="1095749"/>
    <lineage>
        <taxon>Bacteria</taxon>
        <taxon>Pseudomonadati</taxon>
        <taxon>Pseudomonadota</taxon>
        <taxon>Gammaproteobacteria</taxon>
        <taxon>Pasteurellales</taxon>
        <taxon>Pasteurellaceae</taxon>
        <taxon>Pasteurella</taxon>
    </lineage>
</organism>
<feature type="domain" description="Opioid growth factor receptor (OGFr) conserved" evidence="1">
    <location>
        <begin position="8"/>
        <end position="121"/>
    </location>
</feature>
<comment type="caution">
    <text evidence="2">The sequence shown here is derived from an EMBL/GenBank/DDBJ whole genome shotgun (WGS) entry which is preliminary data.</text>
</comment>